<feature type="signal peptide" evidence="6">
    <location>
        <begin position="1"/>
        <end position="26"/>
    </location>
</feature>
<dbReference type="GO" id="GO:0006865">
    <property type="term" value="P:amino acid transport"/>
    <property type="evidence" value="ECO:0007669"/>
    <property type="project" value="UniProtKB-KW"/>
</dbReference>
<feature type="region of interest" description="Disordered" evidence="5">
    <location>
        <begin position="374"/>
        <end position="401"/>
    </location>
</feature>
<dbReference type="Pfam" id="PF13458">
    <property type="entry name" value="Peripla_BP_6"/>
    <property type="match status" value="1"/>
</dbReference>
<dbReference type="InterPro" id="IPR000709">
    <property type="entry name" value="Leu_Ile_Val-bd"/>
</dbReference>
<evidence type="ECO:0000313" key="8">
    <source>
        <dbReference type="EMBL" id="SLN36309.1"/>
    </source>
</evidence>
<dbReference type="EMBL" id="FWFN01000003">
    <property type="protein sequence ID" value="SLN36309.1"/>
    <property type="molecule type" value="Genomic_DNA"/>
</dbReference>
<dbReference type="CDD" id="cd19978">
    <property type="entry name" value="PBP1_ABC_ligand_binding-like"/>
    <property type="match status" value="1"/>
</dbReference>
<dbReference type="PANTHER" id="PTHR47235">
    <property type="entry name" value="BLR6548 PROTEIN"/>
    <property type="match status" value="1"/>
</dbReference>
<keyword evidence="4" id="KW-0029">Amino-acid transport</keyword>
<evidence type="ECO:0000256" key="3">
    <source>
        <dbReference type="ARBA" id="ARBA00022729"/>
    </source>
</evidence>
<reference evidence="8 9" key="1">
    <citation type="submission" date="2017-03" db="EMBL/GenBank/DDBJ databases">
        <authorList>
            <person name="Afonso C.L."/>
            <person name="Miller P.J."/>
            <person name="Scott M.A."/>
            <person name="Spackman E."/>
            <person name="Goraichik I."/>
            <person name="Dimitrov K.M."/>
            <person name="Suarez D.L."/>
            <person name="Swayne D.E."/>
        </authorList>
    </citation>
    <scope>NUCLEOTIDE SEQUENCE [LARGE SCALE GENOMIC DNA]</scope>
    <source>
        <strain evidence="8 9">CECT 7751</strain>
    </source>
</reference>
<dbReference type="Gene3D" id="3.40.50.2300">
    <property type="match status" value="2"/>
</dbReference>
<evidence type="ECO:0000256" key="2">
    <source>
        <dbReference type="ARBA" id="ARBA00022448"/>
    </source>
</evidence>
<evidence type="ECO:0000256" key="5">
    <source>
        <dbReference type="SAM" id="MobiDB-lite"/>
    </source>
</evidence>
<sequence>MPFSRILRAILMAVLPVLMPAGVVRAEEGVTADSVTFAQVAVLDGPAAALGQGMKAGIEAAFGEANASGGVHGRRVLLESQDDGYEPDRSVRAVKAVLARNDAIALIGAVGTATSTAAQPVAAQAQVPFIGPLTGAGALREPGRGNVFNLRASYAAETEAWVAYLVDDLGLSEIGVLYQDDGFGRSGLDGVTRALAERGKAPVAQGSYIRNTTAVKTALLTLRKARPQAVVMVGASKPVAEFVRLCRMLEFTPTFVAISFGGDGLVADLGPEGEGLIVSQVVPYPGDRSLPLVARYQAALAAHAPGVDPGFVSLEGYMVGRLALTALQAAGRDLSRAALQSALEGLRLVDLDGLSLTFGPDDNQGMDQVFLTRAGPDGQLHPLATGAETEAAESETGGDNG</sequence>
<evidence type="ECO:0000259" key="7">
    <source>
        <dbReference type="Pfam" id="PF13458"/>
    </source>
</evidence>
<feature type="chain" id="PRO_5012462708" description="Leucine-binding protein domain-containing protein" evidence="6">
    <location>
        <begin position="27"/>
        <end position="401"/>
    </location>
</feature>
<dbReference type="PRINTS" id="PR00337">
    <property type="entry name" value="LEUILEVALBP"/>
</dbReference>
<evidence type="ECO:0000256" key="4">
    <source>
        <dbReference type="ARBA" id="ARBA00022970"/>
    </source>
</evidence>
<proteinExistence type="inferred from homology"/>
<evidence type="ECO:0000256" key="6">
    <source>
        <dbReference type="SAM" id="SignalP"/>
    </source>
</evidence>
<comment type="similarity">
    <text evidence="1">Belongs to the leucine-binding protein family.</text>
</comment>
<name>A0A1X6Z0G8_9RHOB</name>
<dbReference type="RefSeq" id="WP_085887446.1">
    <property type="nucleotide sequence ID" value="NZ_FWFN01000003.1"/>
</dbReference>
<feature type="compositionally biased region" description="Low complexity" evidence="5">
    <location>
        <begin position="384"/>
        <end position="401"/>
    </location>
</feature>
<dbReference type="Proteomes" id="UP000193963">
    <property type="component" value="Unassembled WGS sequence"/>
</dbReference>
<dbReference type="InterPro" id="IPR028081">
    <property type="entry name" value="Leu-bd"/>
</dbReference>
<dbReference type="SUPFAM" id="SSF53822">
    <property type="entry name" value="Periplasmic binding protein-like I"/>
    <property type="match status" value="1"/>
</dbReference>
<gene>
    <name evidence="8" type="ORF">PSM7751_01560</name>
</gene>
<accession>A0A1X6Z0G8</accession>
<evidence type="ECO:0000256" key="1">
    <source>
        <dbReference type="ARBA" id="ARBA00010062"/>
    </source>
</evidence>
<keyword evidence="9" id="KW-1185">Reference proteome</keyword>
<dbReference type="InterPro" id="IPR028082">
    <property type="entry name" value="Peripla_BP_I"/>
</dbReference>
<feature type="domain" description="Leucine-binding protein" evidence="7">
    <location>
        <begin position="35"/>
        <end position="378"/>
    </location>
</feature>
<dbReference type="PANTHER" id="PTHR47235:SF1">
    <property type="entry name" value="BLR6548 PROTEIN"/>
    <property type="match status" value="1"/>
</dbReference>
<protein>
    <recommendedName>
        <fullName evidence="7">Leucine-binding protein domain-containing protein</fullName>
    </recommendedName>
</protein>
<keyword evidence="2" id="KW-0813">Transport</keyword>
<dbReference type="OrthoDB" id="9147078at2"/>
<dbReference type="AlphaFoldDB" id="A0A1X6Z0G8"/>
<evidence type="ECO:0000313" key="9">
    <source>
        <dbReference type="Proteomes" id="UP000193963"/>
    </source>
</evidence>
<keyword evidence="3 6" id="KW-0732">Signal</keyword>
<organism evidence="8 9">
    <name type="scientific">Pseudooceanicola marinus</name>
    <dbReference type="NCBI Taxonomy" id="396013"/>
    <lineage>
        <taxon>Bacteria</taxon>
        <taxon>Pseudomonadati</taxon>
        <taxon>Pseudomonadota</taxon>
        <taxon>Alphaproteobacteria</taxon>
        <taxon>Rhodobacterales</taxon>
        <taxon>Paracoccaceae</taxon>
        <taxon>Pseudooceanicola</taxon>
    </lineage>
</organism>